<keyword evidence="9" id="KW-0520">NAD</keyword>
<evidence type="ECO:0000259" key="14">
    <source>
        <dbReference type="Pfam" id="PF07992"/>
    </source>
</evidence>
<feature type="domain" description="FAD/NAD(P)-binding" evidence="14">
    <location>
        <begin position="44"/>
        <end position="356"/>
    </location>
</feature>
<dbReference type="Gene3D" id="3.30.390.30">
    <property type="match status" value="1"/>
</dbReference>
<dbReference type="InterPro" id="IPR006322">
    <property type="entry name" value="Glutathione_Rdtase_euk/bac"/>
</dbReference>
<dbReference type="GO" id="GO:0034599">
    <property type="term" value="P:cellular response to oxidative stress"/>
    <property type="evidence" value="ECO:0000318"/>
    <property type="project" value="GO_Central"/>
</dbReference>
<dbReference type="EC" id="1.8.1.7" evidence="12"/>
<keyword evidence="18" id="KW-1267">Proteomics identification</keyword>
<name>B7P5Y6_IXOSC</name>
<dbReference type="VEuPathDB" id="VectorBase:ISCI000888"/>
<dbReference type="GO" id="GO:0005829">
    <property type="term" value="C:cytosol"/>
    <property type="evidence" value="ECO:0000318"/>
    <property type="project" value="GO_Central"/>
</dbReference>
<comment type="subcellular location">
    <subcellularLocation>
        <location evidence="12">Cytoplasm</location>
    </subcellularLocation>
</comment>
<dbReference type="HOGENOM" id="CLU_016755_2_1_1"/>
<dbReference type="SUPFAM" id="SSF55424">
    <property type="entry name" value="FAD/NAD-linked reductases, dimerisation (C-terminal) domain"/>
    <property type="match status" value="1"/>
</dbReference>
<dbReference type="Pfam" id="PF02852">
    <property type="entry name" value="Pyr_redox_dim"/>
    <property type="match status" value="1"/>
</dbReference>
<dbReference type="NCBIfam" id="NF004776">
    <property type="entry name" value="PRK06116.1"/>
    <property type="match status" value="1"/>
</dbReference>
<dbReference type="GO" id="GO:0050661">
    <property type="term" value="F:NADP binding"/>
    <property type="evidence" value="ECO:0007669"/>
    <property type="project" value="InterPro"/>
</dbReference>
<keyword evidence="12" id="KW-0963">Cytoplasm</keyword>
<reference evidence="15 17" key="1">
    <citation type="submission" date="2008-03" db="EMBL/GenBank/DDBJ databases">
        <title>Annotation of Ixodes scapularis.</title>
        <authorList>
            <consortium name="Ixodes scapularis Genome Project Consortium"/>
            <person name="Caler E."/>
            <person name="Hannick L.I."/>
            <person name="Bidwell S."/>
            <person name="Joardar V."/>
            <person name="Thiagarajan M."/>
            <person name="Amedeo P."/>
            <person name="Galinsky K.J."/>
            <person name="Schobel S."/>
            <person name="Inman J."/>
            <person name="Hostetler J."/>
            <person name="Miller J."/>
            <person name="Hammond M."/>
            <person name="Megy K."/>
            <person name="Lawson D."/>
            <person name="Kodira C."/>
            <person name="Sutton G."/>
            <person name="Meyer J."/>
            <person name="Hill C.A."/>
            <person name="Birren B."/>
            <person name="Nene V."/>
            <person name="Collins F."/>
            <person name="Alarcon-Chaidez F."/>
            <person name="Wikel S."/>
            <person name="Strausberg R."/>
        </authorList>
    </citation>
    <scope>NUCLEOTIDE SEQUENCE [LARGE SCALE GENOMIC DNA]</scope>
    <source>
        <strain evidence="17">Wikel</strain>
        <strain evidence="15">Wikel colony</strain>
    </source>
</reference>
<evidence type="ECO:0000313" key="17">
    <source>
        <dbReference type="Proteomes" id="UP000001555"/>
    </source>
</evidence>
<feature type="domain" description="Pyridine nucleotide-disulphide oxidoreductase dimerisation" evidence="13">
    <location>
        <begin position="377"/>
        <end position="487"/>
    </location>
</feature>
<feature type="binding site" evidence="9">
    <location>
        <position position="154"/>
    </location>
    <ligand>
        <name>FAD</name>
        <dbReference type="ChEBI" id="CHEBI:57692"/>
    </ligand>
</feature>
<evidence type="ECO:0000256" key="1">
    <source>
        <dbReference type="ARBA" id="ARBA00007532"/>
    </source>
</evidence>
<dbReference type="OrthoDB" id="5956163at2759"/>
<evidence type="ECO:0000256" key="10">
    <source>
        <dbReference type="PIRSR" id="PIRSR000350-4"/>
    </source>
</evidence>
<evidence type="ECO:0000256" key="5">
    <source>
        <dbReference type="ARBA" id="ARBA00023002"/>
    </source>
</evidence>
<dbReference type="EMBL" id="DS643033">
    <property type="protein sequence ID" value="EEC02008.1"/>
    <property type="molecule type" value="Genomic_DNA"/>
</dbReference>
<dbReference type="VEuPathDB" id="VectorBase:ISCP_019169"/>
<dbReference type="FunFam" id="3.50.50.60:FF:000235">
    <property type="entry name" value="Glutathione reductase"/>
    <property type="match status" value="1"/>
</dbReference>
<feature type="binding site" evidence="9">
    <location>
        <begin position="213"/>
        <end position="220"/>
    </location>
    <ligand>
        <name>NAD(+)</name>
        <dbReference type="ChEBI" id="CHEBI:57540"/>
    </ligand>
</feature>
<dbReference type="EnsemblMetazoa" id="ISCW000888-RA">
    <property type="protein sequence ID" value="ISCW000888-PA"/>
    <property type="gene ID" value="ISCW000888"/>
</dbReference>
<evidence type="ECO:0000313" key="15">
    <source>
        <dbReference type="EMBL" id="EEC02008.1"/>
    </source>
</evidence>
<dbReference type="GO" id="GO:0004362">
    <property type="term" value="F:glutathione-disulfide reductase (NADPH) activity"/>
    <property type="evidence" value="ECO:0000318"/>
    <property type="project" value="GO_Central"/>
</dbReference>
<dbReference type="GO" id="GO:0045454">
    <property type="term" value="P:cell redox homeostasis"/>
    <property type="evidence" value="ECO:0000318"/>
    <property type="project" value="GO_Central"/>
</dbReference>
<dbReference type="InterPro" id="IPR012999">
    <property type="entry name" value="Pyr_OxRdtase_I_AS"/>
</dbReference>
<evidence type="ECO:0000256" key="4">
    <source>
        <dbReference type="ARBA" id="ARBA00022827"/>
    </source>
</evidence>
<comment type="cofactor">
    <cofactor evidence="9">
        <name>FAD</name>
        <dbReference type="ChEBI" id="CHEBI:57692"/>
    </cofactor>
    <text evidence="9">Binds 1 FAD per subunit.</text>
</comment>
<protein>
    <recommendedName>
        <fullName evidence="12">Glutathione reductase</fullName>
        <ecNumber evidence="12">1.8.1.7</ecNumber>
    </recommendedName>
</protein>
<feature type="binding site" evidence="9">
    <location>
        <position position="301"/>
    </location>
    <ligand>
        <name>NAD(+)</name>
        <dbReference type="ChEBI" id="CHEBI:57540"/>
    </ligand>
</feature>
<dbReference type="PROSITE" id="PS00076">
    <property type="entry name" value="PYRIDINE_REDOX_1"/>
    <property type="match status" value="1"/>
</dbReference>
<dbReference type="InterPro" id="IPR046952">
    <property type="entry name" value="GSHR/TRXR-like"/>
</dbReference>
<feature type="non-terminal residue" evidence="15">
    <location>
        <position position="1"/>
    </location>
</feature>
<comment type="catalytic activity">
    <reaction evidence="12">
        <text>2 glutathione + NADP(+) = glutathione disulfide + NADPH + H(+)</text>
        <dbReference type="Rhea" id="RHEA:11740"/>
        <dbReference type="ChEBI" id="CHEBI:15378"/>
        <dbReference type="ChEBI" id="CHEBI:57783"/>
        <dbReference type="ChEBI" id="CHEBI:57925"/>
        <dbReference type="ChEBI" id="CHEBI:58297"/>
        <dbReference type="ChEBI" id="CHEBI:58349"/>
        <dbReference type="EC" id="1.8.1.7"/>
    </reaction>
</comment>
<comment type="function">
    <text evidence="12">Catalyzes the reduction of glutathione disulfide (GSSG) to reduced glutathione (GSH). Constitutes the major mechanism to maintain a high GSH:GSSG ratio in the cytosol.</text>
</comment>
<accession>B7P5Y6</accession>
<feature type="active site" description="Proton acceptor" evidence="8">
    <location>
        <position position="477"/>
    </location>
</feature>
<evidence type="ECO:0000256" key="12">
    <source>
        <dbReference type="RuleBase" id="RU365016"/>
    </source>
</evidence>
<dbReference type="InterPro" id="IPR023753">
    <property type="entry name" value="FAD/NAD-binding_dom"/>
</dbReference>
<keyword evidence="6" id="KW-1015">Disulfide bond</keyword>
<dbReference type="InParanoid" id="B7P5Y6"/>
<dbReference type="AlphaFoldDB" id="B7P5Y6"/>
<keyword evidence="3 11" id="KW-0285">Flavoprotein</keyword>
<keyword evidence="9" id="KW-0547">Nucleotide-binding</keyword>
<organism>
    <name type="scientific">Ixodes scapularis</name>
    <name type="common">Black-legged tick</name>
    <name type="synonym">Deer tick</name>
    <dbReference type="NCBI Taxonomy" id="6945"/>
    <lineage>
        <taxon>Eukaryota</taxon>
        <taxon>Metazoa</taxon>
        <taxon>Ecdysozoa</taxon>
        <taxon>Arthropoda</taxon>
        <taxon>Chelicerata</taxon>
        <taxon>Arachnida</taxon>
        <taxon>Acari</taxon>
        <taxon>Parasitiformes</taxon>
        <taxon>Ixodida</taxon>
        <taxon>Ixodoidea</taxon>
        <taxon>Ixodidae</taxon>
        <taxon>Ixodinae</taxon>
        <taxon>Ixodes</taxon>
    </lineage>
</organism>
<dbReference type="GO" id="GO:0005739">
    <property type="term" value="C:mitochondrion"/>
    <property type="evidence" value="ECO:0000318"/>
    <property type="project" value="GO_Central"/>
</dbReference>
<feature type="binding site" evidence="9">
    <location>
        <position position="90"/>
    </location>
    <ligand>
        <name>FAD</name>
        <dbReference type="ChEBI" id="CHEBI:57692"/>
    </ligand>
</feature>
<gene>
    <name evidence="16" type="primary">8025113</name>
    <name evidence="15" type="ORF">IscW_ISCW000888</name>
</gene>
<keyword evidence="12" id="KW-0521">NADP</keyword>
<reference evidence="16" key="2">
    <citation type="submission" date="2020-05" db="UniProtKB">
        <authorList>
            <consortium name="EnsemblMetazoa"/>
        </authorList>
    </citation>
    <scope>IDENTIFICATION</scope>
    <source>
        <strain evidence="16">wikel</strain>
    </source>
</reference>
<evidence type="ECO:0000313" key="16">
    <source>
        <dbReference type="EnsemblMetazoa" id="ISCW000888-PA"/>
    </source>
</evidence>
<dbReference type="PRINTS" id="PR00368">
    <property type="entry name" value="FADPNR"/>
</dbReference>
<dbReference type="PIRSF" id="PIRSF000350">
    <property type="entry name" value="Mercury_reductase_MerA"/>
    <property type="match status" value="1"/>
</dbReference>
<dbReference type="STRING" id="6945.B7P5Y6"/>
<dbReference type="EMBL" id="ABJB011010258">
    <property type="status" value="NOT_ANNOTATED_CDS"/>
    <property type="molecule type" value="Genomic_DNA"/>
</dbReference>
<sequence length="488" mass="52119">SFAVGQTRNFCPRLMPLLRCLLASSHGVRRSLSTNTMTGTARHFDYLVIGGGSGGIASARRAAEHGARVALVEQGPLGGTCVNVGCVPKKLCYYAASHAELIKDHEDYGFAVTAASAVDWAKFKAKRDDYIMRLNGIYKANLIKSNVEIIRGAGGFTAPKTVRVGTDAFTADHVLIATGGYPIVPDVPGAEHGITSDGFFELTSIPKKAVVVGSGYIAVELAGVFHALGTAVTVVVRTDKILRAFDAMLGSALMEHMASEGVHFEKHCTVASVTKSGPLLRVKTTTGVEIEGVDCLLWAVGRKPAVDIGLDRTGVVLDKTGHVQVDAFQNTSCDGVYALGDVCGKWLLTPVAIAAGRRLAERLFNNKPDSRLVYANIPTVIFSHPPIGTVGMTEAEARSHYGPEDIKVYRSSFTPMYYSMTRRKVKCAMKLVCAGKEEKVVGLHMIGDGADEILQGFGVAIKMGATKAQFDDCVAIHPTSAEELVTMR</sequence>
<dbReference type="PaxDb" id="6945-B7P5Y6"/>
<dbReference type="PANTHER" id="PTHR42737:SF2">
    <property type="entry name" value="GLUTATHIONE REDUCTASE"/>
    <property type="match status" value="1"/>
</dbReference>
<dbReference type="FunFam" id="3.30.390.30:FF:000003">
    <property type="entry name" value="Glutathione reductase"/>
    <property type="match status" value="1"/>
</dbReference>
<dbReference type="Proteomes" id="UP000001555">
    <property type="component" value="Unassembled WGS sequence"/>
</dbReference>
<dbReference type="Pfam" id="PF07992">
    <property type="entry name" value="Pyr_redox_2"/>
    <property type="match status" value="1"/>
</dbReference>
<dbReference type="PRINTS" id="PR00411">
    <property type="entry name" value="PNDRDTASEI"/>
</dbReference>
<dbReference type="PANTHER" id="PTHR42737">
    <property type="entry name" value="GLUTATHIONE REDUCTASE"/>
    <property type="match status" value="1"/>
</dbReference>
<evidence type="ECO:0000256" key="11">
    <source>
        <dbReference type="RuleBase" id="RU003691"/>
    </source>
</evidence>
<proteinExistence type="evidence at protein level"/>
<comment type="subunit">
    <text evidence="2">Homodimer.</text>
</comment>
<dbReference type="InterPro" id="IPR004099">
    <property type="entry name" value="Pyr_nucl-diS_OxRdtase_dimer"/>
</dbReference>
<keyword evidence="7 11" id="KW-0676">Redox-active center</keyword>
<evidence type="ECO:0000256" key="3">
    <source>
        <dbReference type="ARBA" id="ARBA00022630"/>
    </source>
</evidence>
<dbReference type="InterPro" id="IPR016156">
    <property type="entry name" value="FAD/NAD-linked_Rdtase_dimer_sf"/>
</dbReference>
<dbReference type="VEuPathDB" id="VectorBase:ISCW000888"/>
<keyword evidence="5 11" id="KW-0560">Oxidoreductase</keyword>
<dbReference type="NCBIfam" id="TIGR01421">
    <property type="entry name" value="gluta_reduc_1"/>
    <property type="match status" value="1"/>
</dbReference>
<dbReference type="SUPFAM" id="SSF51905">
    <property type="entry name" value="FAD/NAD(P)-binding domain"/>
    <property type="match status" value="1"/>
</dbReference>
<dbReference type="Gene3D" id="3.50.50.60">
    <property type="entry name" value="FAD/NAD(P)-binding domain"/>
    <property type="match status" value="2"/>
</dbReference>
<dbReference type="GO" id="GO:0006749">
    <property type="term" value="P:glutathione metabolic process"/>
    <property type="evidence" value="ECO:0000318"/>
    <property type="project" value="GO_Central"/>
</dbReference>
<dbReference type="GO" id="GO:0050660">
    <property type="term" value="F:flavin adenine dinucleotide binding"/>
    <property type="evidence" value="ECO:0000318"/>
    <property type="project" value="GO_Central"/>
</dbReference>
<feature type="disulfide bond" description="Redox-active" evidence="10">
    <location>
        <begin position="81"/>
        <end position="86"/>
    </location>
</feature>
<dbReference type="InterPro" id="IPR001100">
    <property type="entry name" value="Pyr_nuc-diS_OxRdtase"/>
</dbReference>
<evidence type="ECO:0000259" key="13">
    <source>
        <dbReference type="Pfam" id="PF02852"/>
    </source>
</evidence>
<keyword evidence="4 9" id="KW-0274">FAD</keyword>
<comment type="similarity">
    <text evidence="1 11">Belongs to the class-I pyridine nucleotide-disulfide oxidoreductase family.</text>
</comment>
<evidence type="ECO:0000256" key="6">
    <source>
        <dbReference type="ARBA" id="ARBA00023157"/>
    </source>
</evidence>
<evidence type="ECO:0000256" key="7">
    <source>
        <dbReference type="ARBA" id="ARBA00023284"/>
    </source>
</evidence>
<feature type="binding site" evidence="9">
    <location>
        <position position="341"/>
    </location>
    <ligand>
        <name>FAD</name>
        <dbReference type="ChEBI" id="CHEBI:57692"/>
    </ligand>
</feature>
<evidence type="ECO:0000256" key="9">
    <source>
        <dbReference type="PIRSR" id="PIRSR000350-3"/>
    </source>
</evidence>
<evidence type="ECO:0000256" key="2">
    <source>
        <dbReference type="ARBA" id="ARBA00011738"/>
    </source>
</evidence>
<evidence type="ECO:0000256" key="8">
    <source>
        <dbReference type="PIRSR" id="PIRSR000350-2"/>
    </source>
</evidence>
<dbReference type="InterPro" id="IPR036188">
    <property type="entry name" value="FAD/NAD-bd_sf"/>
</dbReference>
<evidence type="ECO:0007829" key="18">
    <source>
        <dbReference type="PeptideAtlas" id="B7P5Y6"/>
    </source>
</evidence>
<keyword evidence="17" id="KW-1185">Reference proteome</keyword>